<protein>
    <submittedName>
        <fullName evidence="1">Uncharacterized protein</fullName>
    </submittedName>
</protein>
<proteinExistence type="predicted"/>
<evidence type="ECO:0000313" key="2">
    <source>
        <dbReference type="Proteomes" id="UP000032142"/>
    </source>
</evidence>
<organism evidence="1 2">
    <name type="scientific">Gossypium arboreum</name>
    <name type="common">Tree cotton</name>
    <name type="synonym">Gossypium nanking</name>
    <dbReference type="NCBI Taxonomy" id="29729"/>
    <lineage>
        <taxon>Eukaryota</taxon>
        <taxon>Viridiplantae</taxon>
        <taxon>Streptophyta</taxon>
        <taxon>Embryophyta</taxon>
        <taxon>Tracheophyta</taxon>
        <taxon>Spermatophyta</taxon>
        <taxon>Magnoliopsida</taxon>
        <taxon>eudicotyledons</taxon>
        <taxon>Gunneridae</taxon>
        <taxon>Pentapetalae</taxon>
        <taxon>rosids</taxon>
        <taxon>malvids</taxon>
        <taxon>Malvales</taxon>
        <taxon>Malvaceae</taxon>
        <taxon>Malvoideae</taxon>
        <taxon>Gossypium</taxon>
    </lineage>
</organism>
<dbReference type="AlphaFoldDB" id="A0A0B0PL52"/>
<accession>A0A0B0PL52</accession>
<sequence length="48" mass="5734">MMLYNAKIVYPTHQLEQRLLLTLKYTSHIYIVHHPLKIKVCHTMNVIS</sequence>
<dbReference type="Proteomes" id="UP000032142">
    <property type="component" value="Unassembled WGS sequence"/>
</dbReference>
<name>A0A0B0PL52_GOSAR</name>
<dbReference type="EMBL" id="KN433099">
    <property type="protein sequence ID" value="KHG25617.1"/>
    <property type="molecule type" value="Genomic_DNA"/>
</dbReference>
<keyword evidence="2" id="KW-1185">Reference proteome</keyword>
<reference evidence="2" key="1">
    <citation type="submission" date="2014-09" db="EMBL/GenBank/DDBJ databases">
        <authorList>
            <person name="Mudge J."/>
            <person name="Ramaraj T."/>
            <person name="Lindquist I.E."/>
            <person name="Bharti A.K."/>
            <person name="Sundararajan A."/>
            <person name="Cameron C.T."/>
            <person name="Woodward J.E."/>
            <person name="May G.D."/>
            <person name="Brubaker C."/>
            <person name="Broadhvest J."/>
            <person name="Wilkins T.A."/>
        </authorList>
    </citation>
    <scope>NUCLEOTIDE SEQUENCE</scope>
    <source>
        <strain evidence="2">cv. AKA8401</strain>
    </source>
</reference>
<gene>
    <name evidence="1" type="ORF">F383_00599</name>
</gene>
<evidence type="ECO:0000313" key="1">
    <source>
        <dbReference type="EMBL" id="KHG25617.1"/>
    </source>
</evidence>